<feature type="region of interest" description="Disordered" evidence="1">
    <location>
        <begin position="1"/>
        <end position="35"/>
    </location>
</feature>
<dbReference type="PANTHER" id="PTHR38790:SF4">
    <property type="entry name" value="2EXR DOMAIN-CONTAINING PROTEIN"/>
    <property type="match status" value="1"/>
</dbReference>
<name>A0A9P4PZ28_9PEZI</name>
<dbReference type="EMBL" id="MU003875">
    <property type="protein sequence ID" value="KAF2716435.1"/>
    <property type="molecule type" value="Genomic_DNA"/>
</dbReference>
<feature type="compositionally biased region" description="Basic residues" evidence="1">
    <location>
        <begin position="19"/>
        <end position="35"/>
    </location>
</feature>
<evidence type="ECO:0000313" key="3">
    <source>
        <dbReference type="EMBL" id="KAF2716435.1"/>
    </source>
</evidence>
<proteinExistence type="predicted"/>
<dbReference type="OrthoDB" id="5420711at2759"/>
<feature type="domain" description="DUF7730" evidence="2">
    <location>
        <begin position="227"/>
        <end position="292"/>
    </location>
</feature>
<dbReference type="InterPro" id="IPR056632">
    <property type="entry name" value="DUF7730"/>
</dbReference>
<dbReference type="PANTHER" id="PTHR38790">
    <property type="entry name" value="2EXR DOMAIN-CONTAINING PROTEIN-RELATED"/>
    <property type="match status" value="1"/>
</dbReference>
<protein>
    <recommendedName>
        <fullName evidence="2">DUF7730 domain-containing protein</fullName>
    </recommendedName>
</protein>
<comment type="caution">
    <text evidence="3">The sequence shown here is derived from an EMBL/GenBank/DDBJ whole genome shotgun (WGS) entry which is preliminary data.</text>
</comment>
<sequence length="450" mass="51635">MHPKAKPKPPTQASFRSATCRKRPQLRHPHNKGLARPRCAVTIEESHLSFEGYDIKSGINATTFAPPTAQESTLGHRFHSLPAEIRAEIFSHLLVRTVKWNVSHEESCKNLSIGYSPSCHLPGLDSTKNSCAHCTHGANSVSQWRNSQAYIESQRQADNARSLHRHRRSLYPVRYRSEIWVDPSRSEWAPPQRNPYLCTNCYEERVRPRPCPRPYAVFGAIPCLCARRRNLQVMLVSRQWYDEAATVLYSRNTFSFEDKKSFIDFVATLQPRWADKISKVSILSPLLIAPPYNPPPSDPQSVPRGGLDLDEFESPITSTVMKLLRQLPGLTTIELPSLCLTNQKALRNLRRLGHSNIQQVNFVDAAFLFNEQEWWGRNFAAPNKHVKYVWPHLAVRKLVIGGTAELIARAVKAQPVMRGVNGRRGQHFWETLAKEERKEYLDRRKLRWEQ</sequence>
<dbReference type="Proteomes" id="UP000799441">
    <property type="component" value="Unassembled WGS sequence"/>
</dbReference>
<reference evidence="3" key="1">
    <citation type="journal article" date="2020" name="Stud. Mycol.">
        <title>101 Dothideomycetes genomes: a test case for predicting lifestyles and emergence of pathogens.</title>
        <authorList>
            <person name="Haridas S."/>
            <person name="Albert R."/>
            <person name="Binder M."/>
            <person name="Bloem J."/>
            <person name="Labutti K."/>
            <person name="Salamov A."/>
            <person name="Andreopoulos B."/>
            <person name="Baker S."/>
            <person name="Barry K."/>
            <person name="Bills G."/>
            <person name="Bluhm B."/>
            <person name="Cannon C."/>
            <person name="Castanera R."/>
            <person name="Culley D."/>
            <person name="Daum C."/>
            <person name="Ezra D."/>
            <person name="Gonzalez J."/>
            <person name="Henrissat B."/>
            <person name="Kuo A."/>
            <person name="Liang C."/>
            <person name="Lipzen A."/>
            <person name="Lutzoni F."/>
            <person name="Magnuson J."/>
            <person name="Mondo S."/>
            <person name="Nolan M."/>
            <person name="Ohm R."/>
            <person name="Pangilinan J."/>
            <person name="Park H.-J."/>
            <person name="Ramirez L."/>
            <person name="Alfaro M."/>
            <person name="Sun H."/>
            <person name="Tritt A."/>
            <person name="Yoshinaga Y."/>
            <person name="Zwiers L.-H."/>
            <person name="Turgeon B."/>
            <person name="Goodwin S."/>
            <person name="Spatafora J."/>
            <person name="Crous P."/>
            <person name="Grigoriev I."/>
        </authorList>
    </citation>
    <scope>NUCLEOTIDE SEQUENCE</scope>
    <source>
        <strain evidence="3">CBS 116435</strain>
    </source>
</reference>
<evidence type="ECO:0000256" key="1">
    <source>
        <dbReference type="SAM" id="MobiDB-lite"/>
    </source>
</evidence>
<dbReference type="Pfam" id="PF24864">
    <property type="entry name" value="DUF7730"/>
    <property type="match status" value="1"/>
</dbReference>
<gene>
    <name evidence="3" type="ORF">K431DRAFT_350313</name>
</gene>
<evidence type="ECO:0000313" key="4">
    <source>
        <dbReference type="Proteomes" id="UP000799441"/>
    </source>
</evidence>
<organism evidence="3 4">
    <name type="scientific">Polychaeton citri CBS 116435</name>
    <dbReference type="NCBI Taxonomy" id="1314669"/>
    <lineage>
        <taxon>Eukaryota</taxon>
        <taxon>Fungi</taxon>
        <taxon>Dikarya</taxon>
        <taxon>Ascomycota</taxon>
        <taxon>Pezizomycotina</taxon>
        <taxon>Dothideomycetes</taxon>
        <taxon>Dothideomycetidae</taxon>
        <taxon>Capnodiales</taxon>
        <taxon>Capnodiaceae</taxon>
        <taxon>Polychaeton</taxon>
    </lineage>
</organism>
<evidence type="ECO:0000259" key="2">
    <source>
        <dbReference type="Pfam" id="PF24864"/>
    </source>
</evidence>
<accession>A0A9P4PZ28</accession>
<keyword evidence="4" id="KW-1185">Reference proteome</keyword>
<dbReference type="AlphaFoldDB" id="A0A9P4PZ28"/>